<dbReference type="GO" id="GO:0031267">
    <property type="term" value="F:small GTPase binding"/>
    <property type="evidence" value="ECO:0007669"/>
    <property type="project" value="TreeGrafter"/>
</dbReference>
<dbReference type="Proteomes" id="UP000053558">
    <property type="component" value="Unassembled WGS sequence"/>
</dbReference>
<dbReference type="PANTHER" id="PTHR15837:SF0">
    <property type="entry name" value="RAN GUANINE NUCLEOTIDE RELEASE FACTOR"/>
    <property type="match status" value="1"/>
</dbReference>
<name>A0A5M3N1R0_CONPW</name>
<dbReference type="InterPro" id="IPR007681">
    <property type="entry name" value="Mog1"/>
</dbReference>
<dbReference type="SUPFAM" id="SSF55724">
    <property type="entry name" value="Mog1p/PsbP-like"/>
    <property type="match status" value="1"/>
</dbReference>
<dbReference type="OMA" id="IDTVKVW"/>
<comment type="similarity">
    <text evidence="1">Belongs to the MOG1 family.</text>
</comment>
<dbReference type="PANTHER" id="PTHR15837">
    <property type="entry name" value="RAN GUANINE NUCLEOTIDE RELEASE FACTOR"/>
    <property type="match status" value="1"/>
</dbReference>
<evidence type="ECO:0000256" key="3">
    <source>
        <dbReference type="ARBA" id="ARBA00022927"/>
    </source>
</evidence>
<gene>
    <name evidence="4" type="ORF">CONPUDRAFT_47274</name>
</gene>
<dbReference type="GO" id="GO:0005634">
    <property type="term" value="C:nucleus"/>
    <property type="evidence" value="ECO:0007669"/>
    <property type="project" value="TreeGrafter"/>
</dbReference>
<proteinExistence type="inferred from homology"/>
<dbReference type="RefSeq" id="XP_007764000.1">
    <property type="nucleotide sequence ID" value="XM_007765810.1"/>
</dbReference>
<protein>
    <submittedName>
        <fullName evidence="4">Mog1p PsbP-like protein</fullName>
    </submittedName>
</protein>
<dbReference type="EMBL" id="JH711574">
    <property type="protein sequence ID" value="EIW85246.1"/>
    <property type="molecule type" value="Genomic_DNA"/>
</dbReference>
<reference evidence="5" key="1">
    <citation type="journal article" date="2012" name="Science">
        <title>The Paleozoic origin of enzymatic lignin decomposition reconstructed from 31 fungal genomes.</title>
        <authorList>
            <person name="Floudas D."/>
            <person name="Binder M."/>
            <person name="Riley R."/>
            <person name="Barry K."/>
            <person name="Blanchette R.A."/>
            <person name="Henrissat B."/>
            <person name="Martinez A.T."/>
            <person name="Otillar R."/>
            <person name="Spatafora J.W."/>
            <person name="Yadav J.S."/>
            <person name="Aerts A."/>
            <person name="Benoit I."/>
            <person name="Boyd A."/>
            <person name="Carlson A."/>
            <person name="Copeland A."/>
            <person name="Coutinho P.M."/>
            <person name="de Vries R.P."/>
            <person name="Ferreira P."/>
            <person name="Findley K."/>
            <person name="Foster B."/>
            <person name="Gaskell J."/>
            <person name="Glotzer D."/>
            <person name="Gorecki P."/>
            <person name="Heitman J."/>
            <person name="Hesse C."/>
            <person name="Hori C."/>
            <person name="Igarashi K."/>
            <person name="Jurgens J.A."/>
            <person name="Kallen N."/>
            <person name="Kersten P."/>
            <person name="Kohler A."/>
            <person name="Kuees U."/>
            <person name="Kumar T.K.A."/>
            <person name="Kuo A."/>
            <person name="LaButti K."/>
            <person name="Larrondo L.F."/>
            <person name="Lindquist E."/>
            <person name="Ling A."/>
            <person name="Lombard V."/>
            <person name="Lucas S."/>
            <person name="Lundell T."/>
            <person name="Martin R."/>
            <person name="McLaughlin D.J."/>
            <person name="Morgenstern I."/>
            <person name="Morin E."/>
            <person name="Murat C."/>
            <person name="Nagy L.G."/>
            <person name="Nolan M."/>
            <person name="Ohm R.A."/>
            <person name="Patyshakuliyeva A."/>
            <person name="Rokas A."/>
            <person name="Ruiz-Duenas F.J."/>
            <person name="Sabat G."/>
            <person name="Salamov A."/>
            <person name="Samejima M."/>
            <person name="Schmutz J."/>
            <person name="Slot J.C."/>
            <person name="St John F."/>
            <person name="Stenlid J."/>
            <person name="Sun H."/>
            <person name="Sun S."/>
            <person name="Syed K."/>
            <person name="Tsang A."/>
            <person name="Wiebenga A."/>
            <person name="Young D."/>
            <person name="Pisabarro A."/>
            <person name="Eastwood D.C."/>
            <person name="Martin F."/>
            <person name="Cullen D."/>
            <person name="Grigoriev I.V."/>
            <person name="Hibbett D.S."/>
        </authorList>
    </citation>
    <scope>NUCLEOTIDE SEQUENCE [LARGE SCALE GENOMIC DNA]</scope>
    <source>
        <strain evidence="5">RWD-64-598 SS2</strain>
    </source>
</reference>
<dbReference type="InterPro" id="IPR016123">
    <property type="entry name" value="Mog1/PsbP_a/b/a-sand"/>
</dbReference>
<dbReference type="GO" id="GO:0006606">
    <property type="term" value="P:protein import into nucleus"/>
    <property type="evidence" value="ECO:0007669"/>
    <property type="project" value="TreeGrafter"/>
</dbReference>
<dbReference type="KEGG" id="cput:CONPUDRAFT_47274"/>
<dbReference type="OrthoDB" id="10255285at2759"/>
<dbReference type="Gene3D" id="3.40.1000.10">
    <property type="entry name" value="Mog1/PsbP, alpha/beta/alpha sandwich"/>
    <property type="match status" value="1"/>
</dbReference>
<evidence type="ECO:0000313" key="4">
    <source>
        <dbReference type="EMBL" id="EIW85246.1"/>
    </source>
</evidence>
<dbReference type="AlphaFoldDB" id="A0A5M3N1R0"/>
<dbReference type="GeneID" id="19207192"/>
<keyword evidence="3" id="KW-0653">Protein transport</keyword>
<dbReference type="GO" id="GO:0005085">
    <property type="term" value="F:guanyl-nucleotide exchange factor activity"/>
    <property type="evidence" value="ECO:0007669"/>
    <property type="project" value="TreeGrafter"/>
</dbReference>
<organism evidence="4 5">
    <name type="scientific">Coniophora puteana (strain RWD-64-598)</name>
    <name type="common">Brown rot fungus</name>
    <dbReference type="NCBI Taxonomy" id="741705"/>
    <lineage>
        <taxon>Eukaryota</taxon>
        <taxon>Fungi</taxon>
        <taxon>Dikarya</taxon>
        <taxon>Basidiomycota</taxon>
        <taxon>Agaricomycotina</taxon>
        <taxon>Agaricomycetes</taxon>
        <taxon>Agaricomycetidae</taxon>
        <taxon>Boletales</taxon>
        <taxon>Coniophorineae</taxon>
        <taxon>Coniophoraceae</taxon>
        <taxon>Coniophora</taxon>
    </lineage>
</organism>
<evidence type="ECO:0000313" key="5">
    <source>
        <dbReference type="Proteomes" id="UP000053558"/>
    </source>
</evidence>
<comment type="caution">
    <text evidence="4">The sequence shown here is derived from an EMBL/GenBank/DDBJ whole genome shotgun (WGS) entry which is preliminary data.</text>
</comment>
<evidence type="ECO:0000256" key="2">
    <source>
        <dbReference type="ARBA" id="ARBA00022448"/>
    </source>
</evidence>
<sequence>MSSIRELFGGAIQCTLPTRLVDVSKLRQVPDSQEVFVYPDSDASFIIEVLEHAPPTDVTEAIKYHFTDIAQANGDDKPRVLDTRLIVNDRMDDTPSPVVLRGKQSAVKFNQPQPTEVTIFMGLFRVQGKNVDLLVTANVPEGDIEPDFDIMIRSLRIMDYGLFA</sequence>
<dbReference type="Pfam" id="PF04603">
    <property type="entry name" value="Mog1"/>
    <property type="match status" value="1"/>
</dbReference>
<keyword evidence="5" id="KW-1185">Reference proteome</keyword>
<accession>A0A5M3N1R0</accession>
<evidence type="ECO:0000256" key="1">
    <source>
        <dbReference type="ARBA" id="ARBA00010307"/>
    </source>
</evidence>
<keyword evidence="2" id="KW-0813">Transport</keyword>